<dbReference type="SUPFAM" id="SSF55331">
    <property type="entry name" value="Tautomerase/MIF"/>
    <property type="match status" value="1"/>
</dbReference>
<dbReference type="InterPro" id="IPR014347">
    <property type="entry name" value="Tautomerase/MIF_sf"/>
</dbReference>
<evidence type="ECO:0000313" key="3">
    <source>
        <dbReference type="Proteomes" id="UP000219338"/>
    </source>
</evidence>
<evidence type="ECO:0000313" key="2">
    <source>
        <dbReference type="EMBL" id="SJK98697.1"/>
    </source>
</evidence>
<dbReference type="Pfam" id="PF14832">
    <property type="entry name" value="Tautomerase_3"/>
    <property type="match status" value="1"/>
</dbReference>
<dbReference type="Gene3D" id="3.30.429.10">
    <property type="entry name" value="Macrophage Migration Inhibitory Factor"/>
    <property type="match status" value="1"/>
</dbReference>
<dbReference type="Proteomes" id="UP000219338">
    <property type="component" value="Unassembled WGS sequence"/>
</dbReference>
<dbReference type="EMBL" id="FUEG01000001">
    <property type="protein sequence ID" value="SJK98697.1"/>
    <property type="molecule type" value="Genomic_DNA"/>
</dbReference>
<accession>A0A284QQF3</accession>
<gene>
    <name evidence="2" type="ORF">ARMOST_01966</name>
</gene>
<dbReference type="OMA" id="LHRFFIP"/>
<proteinExistence type="predicted"/>
<reference evidence="3" key="1">
    <citation type="journal article" date="2017" name="Nat. Ecol. Evol.">
        <title>Genome expansion and lineage-specific genetic innovations in the forest pathogenic fungi Armillaria.</title>
        <authorList>
            <person name="Sipos G."/>
            <person name="Prasanna A.N."/>
            <person name="Walter M.C."/>
            <person name="O'Connor E."/>
            <person name="Balint B."/>
            <person name="Krizsan K."/>
            <person name="Kiss B."/>
            <person name="Hess J."/>
            <person name="Varga T."/>
            <person name="Slot J."/>
            <person name="Riley R."/>
            <person name="Boka B."/>
            <person name="Rigling D."/>
            <person name="Barry K."/>
            <person name="Lee J."/>
            <person name="Mihaltcheva S."/>
            <person name="LaButti K."/>
            <person name="Lipzen A."/>
            <person name="Waldron R."/>
            <person name="Moloney N.M."/>
            <person name="Sperisen C."/>
            <person name="Kredics L."/>
            <person name="Vagvoelgyi C."/>
            <person name="Patrignani A."/>
            <person name="Fitzpatrick D."/>
            <person name="Nagy I."/>
            <person name="Doyle S."/>
            <person name="Anderson J.B."/>
            <person name="Grigoriev I.V."/>
            <person name="Gueldener U."/>
            <person name="Muensterkoetter M."/>
            <person name="Nagy L.G."/>
        </authorList>
    </citation>
    <scope>NUCLEOTIDE SEQUENCE [LARGE SCALE GENOMIC DNA]</scope>
    <source>
        <strain evidence="3">C18/9</strain>
    </source>
</reference>
<keyword evidence="3" id="KW-1185">Reference proteome</keyword>
<dbReference type="InterPro" id="IPR028116">
    <property type="entry name" value="Cis-CaaD-like"/>
</dbReference>
<sequence length="143" mass="16716">MPLHRFFIPPNLYSDEDKQTLSKAITDLYAKRGLPEFYVVVLFIEVPRHGYFVGGRATDNFVRVVVHHLARQFATDRDKTSFMDTYEQTIAPFTKARGVDWEVEVIDSDPQLWRENGIVPPHVVHNAEIELLWAKENRPLPYY</sequence>
<evidence type="ECO:0000259" key="1">
    <source>
        <dbReference type="Pfam" id="PF14832"/>
    </source>
</evidence>
<name>A0A284QQF3_ARMOS</name>
<dbReference type="OrthoDB" id="2129288at2759"/>
<organism evidence="2 3">
    <name type="scientific">Armillaria ostoyae</name>
    <name type="common">Armillaria root rot fungus</name>
    <dbReference type="NCBI Taxonomy" id="47428"/>
    <lineage>
        <taxon>Eukaryota</taxon>
        <taxon>Fungi</taxon>
        <taxon>Dikarya</taxon>
        <taxon>Basidiomycota</taxon>
        <taxon>Agaricomycotina</taxon>
        <taxon>Agaricomycetes</taxon>
        <taxon>Agaricomycetidae</taxon>
        <taxon>Agaricales</taxon>
        <taxon>Marasmiineae</taxon>
        <taxon>Physalacriaceae</taxon>
        <taxon>Armillaria</taxon>
    </lineage>
</organism>
<feature type="domain" description="Tautomerase cis-CaaD-like" evidence="1">
    <location>
        <begin position="1"/>
        <end position="138"/>
    </location>
</feature>
<dbReference type="AlphaFoldDB" id="A0A284QQF3"/>
<protein>
    <recommendedName>
        <fullName evidence="1">Tautomerase cis-CaaD-like domain-containing protein</fullName>
    </recommendedName>
</protein>